<organism evidence="1 2">
    <name type="scientific">Teichococcus globiformis</name>
    <dbReference type="NCBI Taxonomy" id="2307229"/>
    <lineage>
        <taxon>Bacteria</taxon>
        <taxon>Pseudomonadati</taxon>
        <taxon>Pseudomonadota</taxon>
        <taxon>Alphaproteobacteria</taxon>
        <taxon>Acetobacterales</taxon>
        <taxon>Roseomonadaceae</taxon>
        <taxon>Roseomonas</taxon>
    </lineage>
</organism>
<keyword evidence="2" id="KW-1185">Reference proteome</keyword>
<protein>
    <submittedName>
        <fullName evidence="1">Uncharacterized protein</fullName>
    </submittedName>
</protein>
<dbReference type="EMBL" id="JBHRTN010000005">
    <property type="protein sequence ID" value="MFC3124341.1"/>
    <property type="molecule type" value="Genomic_DNA"/>
</dbReference>
<reference evidence="2" key="1">
    <citation type="journal article" date="2019" name="Int. J. Syst. Evol. Microbiol.">
        <title>The Global Catalogue of Microorganisms (GCM) 10K type strain sequencing project: providing services to taxonomists for standard genome sequencing and annotation.</title>
        <authorList>
            <consortium name="The Broad Institute Genomics Platform"/>
            <consortium name="The Broad Institute Genome Sequencing Center for Infectious Disease"/>
            <person name="Wu L."/>
            <person name="Ma J."/>
        </authorList>
    </citation>
    <scope>NUCLEOTIDE SEQUENCE [LARGE SCALE GENOMIC DNA]</scope>
    <source>
        <strain evidence="2">KCTC 52094</strain>
    </source>
</reference>
<evidence type="ECO:0000313" key="1">
    <source>
        <dbReference type="EMBL" id="MFC3124341.1"/>
    </source>
</evidence>
<dbReference type="Proteomes" id="UP001595593">
    <property type="component" value="Unassembled WGS sequence"/>
</dbReference>
<name>A0ABV7FYF5_9PROT</name>
<gene>
    <name evidence="1" type="ORF">ACFOD4_04645</name>
</gene>
<sequence>MSGIPSGISVLCHIPQHLVEGFISGEFRLDGGVMRRAAGAGQGQIVGILIEGKDLVRQVQQGLPIDTQALQAAIGNAQMASQLSLGIGVLNLGVQVAGFAMVLHRLDRIAGQIKAVRGELQAIGQNVEWLAIEQMASLRADAANAIATAERAERQGDRNLLNHAKTLGDQVRRHLLNLCDQMLVTGRAIPQRSLFEELMKMGVLVAYAESRCDEAVEGSKQAALDLTASVTQFRKLSDSFRSRISSFESNPFELIRIGNVGRAEVKKLARRVDDLVSRLESYVPQLELQHALGLDAAEWRALTAPEAGSYITCITTDTEEHGDLLERATAHRHSARVQAMSSSTG</sequence>
<accession>A0ABV7FYF5</accession>
<proteinExistence type="predicted"/>
<evidence type="ECO:0000313" key="2">
    <source>
        <dbReference type="Proteomes" id="UP001595593"/>
    </source>
</evidence>
<comment type="caution">
    <text evidence="1">The sequence shown here is derived from an EMBL/GenBank/DDBJ whole genome shotgun (WGS) entry which is preliminary data.</text>
</comment>
<dbReference type="RefSeq" id="WP_379594767.1">
    <property type="nucleotide sequence ID" value="NZ_JBHRTN010000005.1"/>
</dbReference>